<dbReference type="InterPro" id="IPR013783">
    <property type="entry name" value="Ig-like_fold"/>
</dbReference>
<dbReference type="PROSITE" id="PS51208">
    <property type="entry name" value="AUTOTRANSPORTER"/>
    <property type="match status" value="1"/>
</dbReference>
<feature type="region of interest" description="Disordered" evidence="1">
    <location>
        <begin position="1426"/>
        <end position="1453"/>
    </location>
</feature>
<dbReference type="PANTHER" id="PTHR37494:SF1">
    <property type="entry name" value="STAPHYLOCOCCUS AUREUS SURFACE PROTEIN A"/>
    <property type="match status" value="1"/>
</dbReference>
<dbReference type="Pfam" id="PF03797">
    <property type="entry name" value="Autotransporter"/>
    <property type="match status" value="1"/>
</dbReference>
<dbReference type="PANTHER" id="PTHR37494">
    <property type="entry name" value="HEMAGGLUTININ"/>
    <property type="match status" value="1"/>
</dbReference>
<dbReference type="SMART" id="SM00869">
    <property type="entry name" value="Autotransporter"/>
    <property type="match status" value="1"/>
</dbReference>
<dbReference type="InterPro" id="IPR006315">
    <property type="entry name" value="OM_autotransptr_brl_dom"/>
</dbReference>
<evidence type="ECO:0000256" key="1">
    <source>
        <dbReference type="SAM" id="MobiDB-lite"/>
    </source>
</evidence>
<keyword evidence="4" id="KW-1185">Reference proteome</keyword>
<dbReference type="InterPro" id="IPR005546">
    <property type="entry name" value="Autotransporte_beta"/>
</dbReference>
<dbReference type="InterPro" id="IPR025883">
    <property type="entry name" value="Cadherin-like_domain"/>
</dbReference>
<protein>
    <submittedName>
        <fullName evidence="3">Hemagglutinin</fullName>
    </submittedName>
</protein>
<evidence type="ECO:0000259" key="2">
    <source>
        <dbReference type="PROSITE" id="PS51208"/>
    </source>
</evidence>
<dbReference type="GO" id="GO:0005509">
    <property type="term" value="F:calcium ion binding"/>
    <property type="evidence" value="ECO:0007669"/>
    <property type="project" value="InterPro"/>
</dbReference>
<reference evidence="3" key="2">
    <citation type="submission" date="2020-09" db="EMBL/GenBank/DDBJ databases">
        <authorList>
            <person name="Sun Q."/>
            <person name="Kim S."/>
        </authorList>
    </citation>
    <scope>NUCLEOTIDE SEQUENCE</scope>
    <source>
        <strain evidence="3">KCTC 42249</strain>
    </source>
</reference>
<dbReference type="InterPro" id="IPR015919">
    <property type="entry name" value="Cadherin-like_sf"/>
</dbReference>
<dbReference type="Pfam" id="PF05345">
    <property type="entry name" value="He_PIG"/>
    <property type="match status" value="12"/>
</dbReference>
<dbReference type="GO" id="GO:0019867">
    <property type="term" value="C:outer membrane"/>
    <property type="evidence" value="ECO:0007669"/>
    <property type="project" value="InterPro"/>
</dbReference>
<dbReference type="EMBL" id="BMZQ01000003">
    <property type="protein sequence ID" value="GHD20829.1"/>
    <property type="molecule type" value="Genomic_DNA"/>
</dbReference>
<reference evidence="3" key="1">
    <citation type="journal article" date="2014" name="Int. J. Syst. Evol. Microbiol.">
        <title>Complete genome sequence of Corynebacterium casei LMG S-19264T (=DSM 44701T), isolated from a smear-ripened cheese.</title>
        <authorList>
            <consortium name="US DOE Joint Genome Institute (JGI-PGF)"/>
            <person name="Walter F."/>
            <person name="Albersmeier A."/>
            <person name="Kalinowski J."/>
            <person name="Ruckert C."/>
        </authorList>
    </citation>
    <scope>NUCLEOTIDE SEQUENCE</scope>
    <source>
        <strain evidence="3">KCTC 42249</strain>
    </source>
</reference>
<accession>A0A8J3GLV1</accession>
<proteinExistence type="predicted"/>
<sequence>MGGSVTVPLSTGSNVFPVVVTAQNGITTKTYKIQVTRRSGSKATLDTLELSGVSLSTSFQPGRRWYDANADEGVTSTSITATTTDPTDTIRINDVLVESGASSQPISLKLGQTQIIVWVITSTGAGSGYTINVERVAPKLTISPSSGALKDAASGSPYAEDITAIGGSGDYIFTISSGALPAGLMLSQTGSIEGSPTEYGDFKFTVTVTERSASDEGPLPASADYTLTVSKPDLQLLTGDGSGMVGRPFNLALEATGGTRPYKISVSSGALPTGLTSSGLNISGIPTGGGTYDLTLMVTDGTRSPAPLTATKPIKLVIAPPTLSVAPTILSIDAGAQLSEQLYANQGTLPYSFAPLGEWAGFTLSPDGTLSGTQRKSGEYPLKYRVTDSSTGSGPYSFEETLTITVRSPRIQLDPLYLPKMTVGANFSQVFSATGGTSPYAYAISDGQLPDGIKLNEDALAGTPSKAGFFRFAITAIDADGNTSDPRTYDVTVNAPTIVLSPTTLSGAKIGLPFEEPLSANGGLPPYSFRVTNGSLPLGISLSAEGALSGTPTQGGLASFSITATDSSTGRGAPFSGTQEYSLVVGGATLSISPTSLPNGLGGNAYSQQLTASGGTKPYTFSAGTGLPRGLALDVDGTLSGTPIESGTFSFAVTVTDDSSGAGPYRIVQDYVLVIDAPGIGLFPQALADAKAASEFSQVFTASGGTEPYAFTLSGTLPTGLAFSKDRLSGIPTEEGAFLITVTATDGYGFQALQNYTLAVAPPTIALNPSTLPKGSGGTAYLTILTASGGFSPYTFAVDGNVPPGLALGTDGKLSGVPTSAGSFTFTVTATDDETFTGSQLYTVDIEAPGITVIPRTLPAAVVASAYNEPLEATGGTAPYTFAISAGALPEGLTLESDGFLTGTPTDAGAFSLTIRALDVNGFAGTQAYTLDVSAPTIVLAPGSLPAVTGSALYRETITASGGLGNYSFKVTSGALPTGLALAPDGTLSGVPTAAGGFNFTVTATDSGTFTGFQAYTVTVAAPGIALAPSNLPDAVVAAQFSQTLSASGGAAPYTFALASGSLPAGVTLASDGTLRGAPTEAGSFVLTVSATDANGFAGSQAFTLDVSAPAIILAPGSLPSATGSAAYAQTISASGGLAPYSFTVTAGTLPQGLALAANGVLSGTPTVSGSFAFTVTATDHGNFTASQAYTLRVDAPQVAVTPASLSNATAGNAYAITFAASGGAAPYSFAVSGGELPTGLVFDTGGRLSGTPQTGGSFAFTIEATDANGFAATVDLSLTVDGEIPVAQNQSAALLAGTTSTVRLTDGARGGPFTNATLVSVSDPSLGTSRIVRSGSDYDLVFAAGADASGQTVATYTLSNQFATSAPASVTFMVTARPNPSKDAEVIGLVSAQVESTQRMARAQIRNFRDRLEQTHDEETRLQGSFGITLGGGRSEDDRPLSSYAEEEARRGTDPATLAVLGYANDSKPIVLPSEAEARRRFGNAALWTGGFVNFGSRDNDGIELDQTLVGISAGVDYRFSSQFVGGVGFGVGRDKSEIGDRGSQASARAYSGAVYGSYSPVANIYVDGVLGYSDLNFDTRRAVTDQDLRAQGERSGNQVFGSLTVAYEHKQNGWLVAPYAGYEGSRSNLDAYSENGAGIFNLRFGEQQVTTSSALIGLRLEKDINRLWGTLTPKGRIEYSHDFDGSSRVGLGYADLGDNLPYSLDADVFSKDNITLVLGIDAQFATGWALGLTYKTEFGTNGNAQDHRIEAKVSKRF</sequence>
<dbReference type="SUPFAM" id="SSF103515">
    <property type="entry name" value="Autotransporter"/>
    <property type="match status" value="1"/>
</dbReference>
<evidence type="ECO:0000313" key="3">
    <source>
        <dbReference type="EMBL" id="GHD20829.1"/>
    </source>
</evidence>
<feature type="domain" description="Autotransporter" evidence="2">
    <location>
        <begin position="1481"/>
        <end position="1759"/>
    </location>
</feature>
<dbReference type="SUPFAM" id="SSF49313">
    <property type="entry name" value="Cadherin-like"/>
    <property type="match status" value="7"/>
</dbReference>
<gene>
    <name evidence="3" type="ORF">GCM10016234_33680</name>
</gene>
<evidence type="ECO:0000313" key="4">
    <source>
        <dbReference type="Proteomes" id="UP000630142"/>
    </source>
</evidence>
<name>A0A8J3GLV1_9HYPH</name>
<comment type="caution">
    <text evidence="3">The sequence shown here is derived from an EMBL/GenBank/DDBJ whole genome shotgun (WGS) entry which is preliminary data.</text>
</comment>
<dbReference type="Gene3D" id="2.40.128.130">
    <property type="entry name" value="Autotransporter beta-domain"/>
    <property type="match status" value="1"/>
</dbReference>
<dbReference type="NCBIfam" id="TIGR01414">
    <property type="entry name" value="autotrans_barl"/>
    <property type="match status" value="1"/>
</dbReference>
<dbReference type="Proteomes" id="UP000630142">
    <property type="component" value="Unassembled WGS sequence"/>
</dbReference>
<dbReference type="InterPro" id="IPR036709">
    <property type="entry name" value="Autotransporte_beta_dom_sf"/>
</dbReference>
<organism evidence="3 4">
    <name type="scientific">Tianweitania populi</name>
    <dbReference type="NCBI Taxonomy" id="1607949"/>
    <lineage>
        <taxon>Bacteria</taxon>
        <taxon>Pseudomonadati</taxon>
        <taxon>Pseudomonadota</taxon>
        <taxon>Alphaproteobacteria</taxon>
        <taxon>Hyphomicrobiales</taxon>
        <taxon>Phyllobacteriaceae</taxon>
        <taxon>Tianweitania</taxon>
    </lineage>
</organism>
<dbReference type="Gene3D" id="2.60.40.10">
    <property type="entry name" value="Immunoglobulins"/>
    <property type="match status" value="13"/>
</dbReference>
<dbReference type="Pfam" id="PF12733">
    <property type="entry name" value="Cadherin-like"/>
    <property type="match status" value="1"/>
</dbReference>